<feature type="transmembrane region" description="Helical" evidence="1">
    <location>
        <begin position="86"/>
        <end position="102"/>
    </location>
</feature>
<organism evidence="2 3">
    <name type="scientific">Marinoscillum luteum</name>
    <dbReference type="NCBI Taxonomy" id="861051"/>
    <lineage>
        <taxon>Bacteria</taxon>
        <taxon>Pseudomonadati</taxon>
        <taxon>Bacteroidota</taxon>
        <taxon>Cytophagia</taxon>
        <taxon>Cytophagales</taxon>
        <taxon>Reichenbachiellaceae</taxon>
        <taxon>Marinoscillum</taxon>
    </lineage>
</organism>
<comment type="caution">
    <text evidence="2">The sequence shown here is derived from an EMBL/GenBank/DDBJ whole genome shotgun (WGS) entry which is preliminary data.</text>
</comment>
<feature type="transmembrane region" description="Helical" evidence="1">
    <location>
        <begin position="363"/>
        <end position="381"/>
    </location>
</feature>
<gene>
    <name evidence="2" type="ORF">ACHKAR_17105</name>
</gene>
<sequence length="416" mass="47630">MRAEISRPAIIVFTIFIVIYYGLPFLTQMVFPGRFEYYFNMPNHLFFVLWVPAVFLLVLILDILLPRVNFNKTLLVAVGRLASNESLNFVLALGFLVLALIFSSQYSYSFRHHVRFQEAGKLVMLVFGIKAYFSSMVFGLLLMTLNGFYITKFQRLINVLVLISMVLTATSSYDVLFILIILLFCIKLEKPIFMTKKSNGVVGFIKTNFKYLFVGVFGFLALFMGVANKYGVETSTQLLFSGEFFFLVIRRISMWYVSLQIAGESILNDLSISMEANVGLLQDIFRRFSIILGQPADKPEIWGINRMNHTIVYPVITSHAGSSPGLFATIFYIPFFPSGIVVVSLYIIFILRNFGDLLKYSRANLSLVSYPLLVLFLGVFFESPIEQINLIGKSFIYFIISLGWIFFIKHRMSYEK</sequence>
<dbReference type="Proteomes" id="UP001610063">
    <property type="component" value="Unassembled WGS sequence"/>
</dbReference>
<keyword evidence="1" id="KW-0472">Membrane</keyword>
<feature type="transmembrane region" description="Helical" evidence="1">
    <location>
        <begin position="43"/>
        <end position="65"/>
    </location>
</feature>
<evidence type="ECO:0008006" key="4">
    <source>
        <dbReference type="Google" id="ProtNLM"/>
    </source>
</evidence>
<feature type="transmembrane region" description="Helical" evidence="1">
    <location>
        <begin position="156"/>
        <end position="189"/>
    </location>
</feature>
<keyword evidence="1" id="KW-0812">Transmembrane</keyword>
<feature type="transmembrane region" description="Helical" evidence="1">
    <location>
        <begin position="122"/>
        <end position="144"/>
    </location>
</feature>
<reference evidence="2 3" key="1">
    <citation type="journal article" date="2013" name="Int. J. Syst. Evol. Microbiol.">
        <title>Marinoscillum luteum sp. nov., isolated from marine sediment.</title>
        <authorList>
            <person name="Cha I.T."/>
            <person name="Park S.J."/>
            <person name="Kim S.J."/>
            <person name="Kim J.G."/>
            <person name="Jung M.Y."/>
            <person name="Shin K.S."/>
            <person name="Kwon K.K."/>
            <person name="Yang S.H."/>
            <person name="Seo Y.S."/>
            <person name="Rhee S.K."/>
        </authorList>
    </citation>
    <scope>NUCLEOTIDE SEQUENCE [LARGE SCALE GENOMIC DNA]</scope>
    <source>
        <strain evidence="2 3">KCTC 23939</strain>
    </source>
</reference>
<evidence type="ECO:0000313" key="2">
    <source>
        <dbReference type="EMBL" id="MFH6985173.1"/>
    </source>
</evidence>
<keyword evidence="3" id="KW-1185">Reference proteome</keyword>
<name>A0ABW7NC32_9BACT</name>
<feature type="transmembrane region" description="Helical" evidence="1">
    <location>
        <begin position="238"/>
        <end position="257"/>
    </location>
</feature>
<dbReference type="EMBL" id="JBIPKE010000019">
    <property type="protein sequence ID" value="MFH6985173.1"/>
    <property type="molecule type" value="Genomic_DNA"/>
</dbReference>
<feature type="transmembrane region" description="Helical" evidence="1">
    <location>
        <begin position="209"/>
        <end position="226"/>
    </location>
</feature>
<proteinExistence type="predicted"/>
<keyword evidence="1" id="KW-1133">Transmembrane helix</keyword>
<evidence type="ECO:0000313" key="3">
    <source>
        <dbReference type="Proteomes" id="UP001610063"/>
    </source>
</evidence>
<evidence type="ECO:0000256" key="1">
    <source>
        <dbReference type="SAM" id="Phobius"/>
    </source>
</evidence>
<feature type="transmembrane region" description="Helical" evidence="1">
    <location>
        <begin position="330"/>
        <end position="351"/>
    </location>
</feature>
<feature type="transmembrane region" description="Helical" evidence="1">
    <location>
        <begin position="387"/>
        <end position="408"/>
    </location>
</feature>
<protein>
    <recommendedName>
        <fullName evidence="4">Oligosaccharide repeat unit polymerase</fullName>
    </recommendedName>
</protein>
<accession>A0ABW7NC32</accession>
<dbReference type="RefSeq" id="WP_395418649.1">
    <property type="nucleotide sequence ID" value="NZ_JBIPKE010000019.1"/>
</dbReference>
<feature type="transmembrane region" description="Helical" evidence="1">
    <location>
        <begin position="9"/>
        <end position="31"/>
    </location>
</feature>